<dbReference type="AlphaFoldDB" id="A0A834M8N9"/>
<keyword evidence="2" id="KW-1185">Reference proteome</keyword>
<evidence type="ECO:0000313" key="1">
    <source>
        <dbReference type="EMBL" id="KAF7270600.1"/>
    </source>
</evidence>
<dbReference type="EMBL" id="JAACXV010014077">
    <property type="protein sequence ID" value="KAF7270600.1"/>
    <property type="molecule type" value="Genomic_DNA"/>
</dbReference>
<evidence type="ECO:0000313" key="2">
    <source>
        <dbReference type="Proteomes" id="UP000625711"/>
    </source>
</evidence>
<reference evidence="1" key="1">
    <citation type="submission" date="2020-08" db="EMBL/GenBank/DDBJ databases">
        <title>Genome sequencing and assembly of the red palm weevil Rhynchophorus ferrugineus.</title>
        <authorList>
            <person name="Dias G.B."/>
            <person name="Bergman C.M."/>
            <person name="Manee M."/>
        </authorList>
    </citation>
    <scope>NUCLEOTIDE SEQUENCE</scope>
    <source>
        <strain evidence="1">AA-2017</strain>
        <tissue evidence="1">Whole larva</tissue>
    </source>
</reference>
<gene>
    <name evidence="1" type="ORF">GWI33_016449</name>
</gene>
<organism evidence="1 2">
    <name type="scientific">Rhynchophorus ferrugineus</name>
    <name type="common">Red palm weevil</name>
    <name type="synonym">Curculio ferrugineus</name>
    <dbReference type="NCBI Taxonomy" id="354439"/>
    <lineage>
        <taxon>Eukaryota</taxon>
        <taxon>Metazoa</taxon>
        <taxon>Ecdysozoa</taxon>
        <taxon>Arthropoda</taxon>
        <taxon>Hexapoda</taxon>
        <taxon>Insecta</taxon>
        <taxon>Pterygota</taxon>
        <taxon>Neoptera</taxon>
        <taxon>Endopterygota</taxon>
        <taxon>Coleoptera</taxon>
        <taxon>Polyphaga</taxon>
        <taxon>Cucujiformia</taxon>
        <taxon>Curculionidae</taxon>
        <taxon>Dryophthorinae</taxon>
        <taxon>Rhynchophorus</taxon>
    </lineage>
</organism>
<name>A0A834M8N9_RHYFE</name>
<proteinExistence type="predicted"/>
<sequence length="89" mass="10011">MGRRTLTRERRRQLKIFSTMMTGLDTGALPNPSSGMSADSGDAVTLIVEVFVNKRSSVRPSFGGRIFEMMVPRYPDRPRNRTGLDTFTN</sequence>
<comment type="caution">
    <text evidence="1">The sequence shown here is derived from an EMBL/GenBank/DDBJ whole genome shotgun (WGS) entry which is preliminary data.</text>
</comment>
<accession>A0A834M8N9</accession>
<dbReference type="Proteomes" id="UP000625711">
    <property type="component" value="Unassembled WGS sequence"/>
</dbReference>
<protein>
    <submittedName>
        <fullName evidence="1">Uncharacterized protein</fullName>
    </submittedName>
</protein>